<keyword evidence="1" id="KW-1133">Transmembrane helix</keyword>
<dbReference type="AlphaFoldDB" id="A0A223P0L2"/>
<feature type="transmembrane region" description="Helical" evidence="1">
    <location>
        <begin position="55"/>
        <end position="77"/>
    </location>
</feature>
<evidence type="ECO:0000313" key="3">
    <source>
        <dbReference type="Proteomes" id="UP000215002"/>
    </source>
</evidence>
<dbReference type="Proteomes" id="UP000215002">
    <property type="component" value="Chromosome"/>
</dbReference>
<evidence type="ECO:0000256" key="1">
    <source>
        <dbReference type="SAM" id="Phobius"/>
    </source>
</evidence>
<sequence length="220" mass="25173">MQPITNQSQFLKIKWAFTALAVIVAWFALVLQFTVSIPAYLAAGRSLCSTLVQLFSYYTILSNLLMVICLTFILTAPKSAVGRFFSRQTVLTSIALYITIVALIYNVALRNILHLDGLFKLANELLHVVNPLLFIIYWFAFAPKQGLKYRHVWAWLLFPFIYFIYALFRGEITGDYPYPFLNVLESGYQQVFINALILLPVMWGLGALYVLIARRISKAR</sequence>
<protein>
    <recommendedName>
        <fullName evidence="4">Pr6Pr family membrane protein</fullName>
    </recommendedName>
</protein>
<gene>
    <name evidence="2" type="ORF">MuYL_3767</name>
</gene>
<accession>A0A223P0L2</accession>
<keyword evidence="1" id="KW-0812">Transmembrane</keyword>
<organism evidence="2 3">
    <name type="scientific">Mucilaginibacter xinganensis</name>
    <dbReference type="NCBI Taxonomy" id="1234841"/>
    <lineage>
        <taxon>Bacteria</taxon>
        <taxon>Pseudomonadati</taxon>
        <taxon>Bacteroidota</taxon>
        <taxon>Sphingobacteriia</taxon>
        <taxon>Sphingobacteriales</taxon>
        <taxon>Sphingobacteriaceae</taxon>
        <taxon>Mucilaginibacter</taxon>
    </lineage>
</organism>
<dbReference type="EMBL" id="CP022743">
    <property type="protein sequence ID" value="ASU35652.1"/>
    <property type="molecule type" value="Genomic_DNA"/>
</dbReference>
<feature type="transmembrane region" description="Helical" evidence="1">
    <location>
        <begin position="152"/>
        <end position="168"/>
    </location>
</feature>
<feature type="transmembrane region" description="Helical" evidence="1">
    <location>
        <begin position="121"/>
        <end position="140"/>
    </location>
</feature>
<dbReference type="KEGG" id="muc:MuYL_3767"/>
<dbReference type="NCBIfam" id="NF038065">
    <property type="entry name" value="Pr6Pr"/>
    <property type="match status" value="1"/>
</dbReference>
<feature type="transmembrane region" description="Helical" evidence="1">
    <location>
        <begin position="188"/>
        <end position="212"/>
    </location>
</feature>
<evidence type="ECO:0008006" key="4">
    <source>
        <dbReference type="Google" id="ProtNLM"/>
    </source>
</evidence>
<proteinExistence type="predicted"/>
<reference evidence="2 3" key="1">
    <citation type="submission" date="2017-08" db="EMBL/GenBank/DDBJ databases">
        <title>Complete genome sequence of Mucilaginibacter sp. strain BJC16-A31.</title>
        <authorList>
            <consortium name="Henan University of Science and Technology"/>
            <person name="You X."/>
        </authorList>
    </citation>
    <scope>NUCLEOTIDE SEQUENCE [LARGE SCALE GENOMIC DNA]</scope>
    <source>
        <strain evidence="2 3">BJC16-A31</strain>
    </source>
</reference>
<keyword evidence="1" id="KW-0472">Membrane</keyword>
<dbReference type="InterPro" id="IPR049713">
    <property type="entry name" value="Pr6Pr-like"/>
</dbReference>
<name>A0A223P0L2_9SPHI</name>
<evidence type="ECO:0000313" key="2">
    <source>
        <dbReference type="EMBL" id="ASU35652.1"/>
    </source>
</evidence>
<dbReference type="RefSeq" id="WP_094571797.1">
    <property type="nucleotide sequence ID" value="NZ_CP022743.1"/>
</dbReference>
<feature type="transmembrane region" description="Helical" evidence="1">
    <location>
        <begin position="89"/>
        <end position="109"/>
    </location>
</feature>
<keyword evidence="3" id="KW-1185">Reference proteome</keyword>
<dbReference type="OrthoDB" id="9809977at2"/>
<feature type="transmembrane region" description="Helical" evidence="1">
    <location>
        <begin position="15"/>
        <end position="35"/>
    </location>
</feature>